<organism evidence="8 9">
    <name type="scientific">Petrolisthes cinctipes</name>
    <name type="common">Flat porcelain crab</name>
    <dbReference type="NCBI Taxonomy" id="88211"/>
    <lineage>
        <taxon>Eukaryota</taxon>
        <taxon>Metazoa</taxon>
        <taxon>Ecdysozoa</taxon>
        <taxon>Arthropoda</taxon>
        <taxon>Crustacea</taxon>
        <taxon>Multicrustacea</taxon>
        <taxon>Malacostraca</taxon>
        <taxon>Eumalacostraca</taxon>
        <taxon>Eucarida</taxon>
        <taxon>Decapoda</taxon>
        <taxon>Pleocyemata</taxon>
        <taxon>Anomura</taxon>
        <taxon>Galatheoidea</taxon>
        <taxon>Porcellanidae</taxon>
        <taxon>Petrolisthes</taxon>
    </lineage>
</organism>
<dbReference type="AlphaFoldDB" id="A0AAE1BJR0"/>
<dbReference type="InterPro" id="IPR027417">
    <property type="entry name" value="P-loop_NTPase"/>
</dbReference>
<dbReference type="GO" id="GO:0016787">
    <property type="term" value="F:hydrolase activity"/>
    <property type="evidence" value="ECO:0007669"/>
    <property type="project" value="UniProtKB-KW"/>
</dbReference>
<sequence>MHKIPHHLSSYAPIGRNSVKMNANGDWPKSAEMSLDGMTSSGNTKDLGAEGSAQAVACGGSEATSSGLAKSFKDMNLNEVDTVGAGGNEAMKHVIATSFEDMDLKESLLRGIYAYGFEKPTVIQQRSIIPCIEGHDVIA</sequence>
<protein>
    <recommendedName>
        <fullName evidence="1">RNA helicase</fullName>
        <ecNumber evidence="1">3.6.4.13</ecNumber>
    </recommendedName>
</protein>
<proteinExistence type="predicted"/>
<dbReference type="Gene3D" id="3.40.50.300">
    <property type="entry name" value="P-loop containing nucleotide triphosphate hydrolases"/>
    <property type="match status" value="1"/>
</dbReference>
<keyword evidence="5" id="KW-0067">ATP-binding</keyword>
<gene>
    <name evidence="8" type="ORF">Pcinc_041347</name>
</gene>
<keyword evidence="3" id="KW-0378">Hydrolase</keyword>
<keyword evidence="2" id="KW-0547">Nucleotide-binding</keyword>
<feature type="short sequence motif" description="Q motif" evidence="6">
    <location>
        <begin position="97"/>
        <end position="125"/>
    </location>
</feature>
<dbReference type="EC" id="3.6.4.13" evidence="1"/>
<name>A0AAE1BJR0_PETCI</name>
<dbReference type="InterPro" id="IPR014014">
    <property type="entry name" value="RNA_helicase_DEAD_Q_motif"/>
</dbReference>
<dbReference type="PROSITE" id="PS51195">
    <property type="entry name" value="Q_MOTIF"/>
    <property type="match status" value="1"/>
</dbReference>
<evidence type="ECO:0000256" key="1">
    <source>
        <dbReference type="ARBA" id="ARBA00012552"/>
    </source>
</evidence>
<evidence type="ECO:0000256" key="4">
    <source>
        <dbReference type="ARBA" id="ARBA00022806"/>
    </source>
</evidence>
<dbReference type="SUPFAM" id="SSF52540">
    <property type="entry name" value="P-loop containing nucleoside triphosphate hydrolases"/>
    <property type="match status" value="1"/>
</dbReference>
<evidence type="ECO:0000313" key="9">
    <source>
        <dbReference type="Proteomes" id="UP001286313"/>
    </source>
</evidence>
<evidence type="ECO:0000259" key="7">
    <source>
        <dbReference type="PROSITE" id="PS51195"/>
    </source>
</evidence>
<dbReference type="GO" id="GO:0003724">
    <property type="term" value="F:RNA helicase activity"/>
    <property type="evidence" value="ECO:0007669"/>
    <property type="project" value="UniProtKB-EC"/>
</dbReference>
<evidence type="ECO:0000256" key="6">
    <source>
        <dbReference type="PROSITE-ProRule" id="PRU00552"/>
    </source>
</evidence>
<evidence type="ECO:0000256" key="2">
    <source>
        <dbReference type="ARBA" id="ARBA00022741"/>
    </source>
</evidence>
<accession>A0AAE1BJR0</accession>
<evidence type="ECO:0000256" key="5">
    <source>
        <dbReference type="ARBA" id="ARBA00022840"/>
    </source>
</evidence>
<reference evidence="8" key="1">
    <citation type="submission" date="2023-10" db="EMBL/GenBank/DDBJ databases">
        <title>Genome assemblies of two species of porcelain crab, Petrolisthes cinctipes and Petrolisthes manimaculis (Anomura: Porcellanidae).</title>
        <authorList>
            <person name="Angst P."/>
        </authorList>
    </citation>
    <scope>NUCLEOTIDE SEQUENCE</scope>
    <source>
        <strain evidence="8">PB745_01</strain>
        <tissue evidence="8">Gill</tissue>
    </source>
</reference>
<dbReference type="Proteomes" id="UP001286313">
    <property type="component" value="Unassembled WGS sequence"/>
</dbReference>
<dbReference type="EMBL" id="JAWQEG010007609">
    <property type="protein sequence ID" value="KAK3852046.1"/>
    <property type="molecule type" value="Genomic_DNA"/>
</dbReference>
<evidence type="ECO:0000313" key="8">
    <source>
        <dbReference type="EMBL" id="KAK3852046.1"/>
    </source>
</evidence>
<feature type="domain" description="DEAD-box RNA helicase Q" evidence="7">
    <location>
        <begin position="97"/>
        <end position="125"/>
    </location>
</feature>
<keyword evidence="4" id="KW-0347">Helicase</keyword>
<comment type="caution">
    <text evidence="8">The sequence shown here is derived from an EMBL/GenBank/DDBJ whole genome shotgun (WGS) entry which is preliminary data.</text>
</comment>
<evidence type="ECO:0000256" key="3">
    <source>
        <dbReference type="ARBA" id="ARBA00022801"/>
    </source>
</evidence>
<dbReference type="GO" id="GO:0005524">
    <property type="term" value="F:ATP binding"/>
    <property type="evidence" value="ECO:0007669"/>
    <property type="project" value="UniProtKB-KW"/>
</dbReference>
<keyword evidence="9" id="KW-1185">Reference proteome</keyword>